<evidence type="ECO:0000256" key="1">
    <source>
        <dbReference type="SAM" id="MobiDB-lite"/>
    </source>
</evidence>
<gene>
    <name evidence="2" type="ORF">NDU88_005189</name>
</gene>
<protein>
    <submittedName>
        <fullName evidence="2">Uncharacterized protein</fullName>
    </submittedName>
</protein>
<keyword evidence="3" id="KW-1185">Reference proteome</keyword>
<dbReference type="Proteomes" id="UP001066276">
    <property type="component" value="Chromosome 7"/>
</dbReference>
<evidence type="ECO:0000313" key="3">
    <source>
        <dbReference type="Proteomes" id="UP001066276"/>
    </source>
</evidence>
<name>A0AAV7PJP3_PLEWA</name>
<evidence type="ECO:0000313" key="2">
    <source>
        <dbReference type="EMBL" id="KAJ1126783.1"/>
    </source>
</evidence>
<feature type="region of interest" description="Disordered" evidence="1">
    <location>
        <begin position="1"/>
        <end position="70"/>
    </location>
</feature>
<comment type="caution">
    <text evidence="2">The sequence shown here is derived from an EMBL/GenBank/DDBJ whole genome shotgun (WGS) entry which is preliminary data.</text>
</comment>
<dbReference type="EMBL" id="JANPWB010000011">
    <property type="protein sequence ID" value="KAJ1126783.1"/>
    <property type="molecule type" value="Genomic_DNA"/>
</dbReference>
<reference evidence="2" key="1">
    <citation type="journal article" date="2022" name="bioRxiv">
        <title>Sequencing and chromosome-scale assembly of the giantPleurodeles waltlgenome.</title>
        <authorList>
            <person name="Brown T."/>
            <person name="Elewa A."/>
            <person name="Iarovenko S."/>
            <person name="Subramanian E."/>
            <person name="Araus A.J."/>
            <person name="Petzold A."/>
            <person name="Susuki M."/>
            <person name="Suzuki K.-i.T."/>
            <person name="Hayashi T."/>
            <person name="Toyoda A."/>
            <person name="Oliveira C."/>
            <person name="Osipova E."/>
            <person name="Leigh N.D."/>
            <person name="Simon A."/>
            <person name="Yun M.H."/>
        </authorList>
    </citation>
    <scope>NUCLEOTIDE SEQUENCE</scope>
    <source>
        <strain evidence="2">20211129_DDA</strain>
        <tissue evidence="2">Liver</tissue>
    </source>
</reference>
<dbReference type="AlphaFoldDB" id="A0AAV7PJP3"/>
<accession>A0AAV7PJP3</accession>
<sequence length="70" mass="7749">MGTGAGRRCLAWGSSAARVEPQRTQRGPVPDPGWRELLRARTGSKHRSGYHMNSRYPMHPTRGGSPPIRP</sequence>
<organism evidence="2 3">
    <name type="scientific">Pleurodeles waltl</name>
    <name type="common">Iberian ribbed newt</name>
    <dbReference type="NCBI Taxonomy" id="8319"/>
    <lineage>
        <taxon>Eukaryota</taxon>
        <taxon>Metazoa</taxon>
        <taxon>Chordata</taxon>
        <taxon>Craniata</taxon>
        <taxon>Vertebrata</taxon>
        <taxon>Euteleostomi</taxon>
        <taxon>Amphibia</taxon>
        <taxon>Batrachia</taxon>
        <taxon>Caudata</taxon>
        <taxon>Salamandroidea</taxon>
        <taxon>Salamandridae</taxon>
        <taxon>Pleurodelinae</taxon>
        <taxon>Pleurodeles</taxon>
    </lineage>
</organism>
<proteinExistence type="predicted"/>